<dbReference type="InterPro" id="IPR011008">
    <property type="entry name" value="Dimeric_a/b-barrel"/>
</dbReference>
<organism evidence="3 4">
    <name type="scientific">Staphylotrichum longicolle</name>
    <dbReference type="NCBI Taxonomy" id="669026"/>
    <lineage>
        <taxon>Eukaryota</taxon>
        <taxon>Fungi</taxon>
        <taxon>Dikarya</taxon>
        <taxon>Ascomycota</taxon>
        <taxon>Pezizomycotina</taxon>
        <taxon>Sordariomycetes</taxon>
        <taxon>Sordariomycetidae</taxon>
        <taxon>Sordariales</taxon>
        <taxon>Chaetomiaceae</taxon>
        <taxon>Staphylotrichum</taxon>
    </lineage>
</organism>
<dbReference type="AlphaFoldDB" id="A0AAD4HWU7"/>
<dbReference type="PANTHER" id="PTHR33178">
    <property type="match status" value="1"/>
</dbReference>
<dbReference type="SMART" id="SM00886">
    <property type="entry name" value="Dabb"/>
    <property type="match status" value="1"/>
</dbReference>
<dbReference type="InterPro" id="IPR013097">
    <property type="entry name" value="Dabb"/>
</dbReference>
<accession>A0AAD4HWU7</accession>
<reference evidence="3" key="1">
    <citation type="submission" date="2023-02" db="EMBL/GenBank/DDBJ databases">
        <authorList>
            <person name="Palmer J.M."/>
        </authorList>
    </citation>
    <scope>NUCLEOTIDE SEQUENCE</scope>
    <source>
        <strain evidence="3">FW57</strain>
    </source>
</reference>
<dbReference type="SUPFAM" id="SSF54909">
    <property type="entry name" value="Dimeric alpha+beta barrel"/>
    <property type="match status" value="1"/>
</dbReference>
<evidence type="ECO:0000259" key="2">
    <source>
        <dbReference type="PROSITE" id="PS51502"/>
    </source>
</evidence>
<name>A0AAD4HWU7_9PEZI</name>
<dbReference type="Gene3D" id="3.30.70.100">
    <property type="match status" value="1"/>
</dbReference>
<dbReference type="Proteomes" id="UP001197093">
    <property type="component" value="Unassembled WGS sequence"/>
</dbReference>
<gene>
    <name evidence="3" type="ORF">NEMBOFW57_000146</name>
</gene>
<proteinExistence type="predicted"/>
<evidence type="ECO:0000313" key="4">
    <source>
        <dbReference type="Proteomes" id="UP001197093"/>
    </source>
</evidence>
<dbReference type="Pfam" id="PF07876">
    <property type="entry name" value="Dabb"/>
    <property type="match status" value="1"/>
</dbReference>
<dbReference type="PANTHER" id="PTHR33178:SF10">
    <property type="entry name" value="STRESS-RESPONSE A_B BARREL DOMAIN-CONTAINING PROTEIN"/>
    <property type="match status" value="1"/>
</dbReference>
<dbReference type="PROSITE" id="PS51502">
    <property type="entry name" value="S_R_A_B_BARREL"/>
    <property type="match status" value="1"/>
</dbReference>
<keyword evidence="4" id="KW-1185">Reference proteome</keyword>
<dbReference type="InterPro" id="IPR044662">
    <property type="entry name" value="HS1/DABB1-like"/>
</dbReference>
<feature type="domain" description="Stress-response A/B barrel" evidence="2">
    <location>
        <begin position="49"/>
        <end position="151"/>
    </location>
</feature>
<comment type="caution">
    <text evidence="3">The sequence shown here is derived from an EMBL/GenBank/DDBJ whole genome shotgun (WGS) entry which is preliminary data.</text>
</comment>
<dbReference type="EMBL" id="JAHCVI010000001">
    <property type="protein sequence ID" value="KAG7290149.1"/>
    <property type="molecule type" value="Genomic_DNA"/>
</dbReference>
<evidence type="ECO:0000313" key="3">
    <source>
        <dbReference type="EMBL" id="KAG7290149.1"/>
    </source>
</evidence>
<sequence>MVDISRAQPHVVRIGIAVVCLLTLFLFFDPIGFASSSMAGRVPGTTRAVTHVVLFQFKPKTDPAAIDVASAKMMALKEHCLSPNSNHAYIRRITGGRDHSNEGHQNGFTHAFVVEFENTDDRNYYVEQDPAHHAFQKEVEPLVEKVTVLDFTNGKFQ</sequence>
<protein>
    <recommendedName>
        <fullName evidence="2">Stress-response A/B barrel domain-containing protein</fullName>
    </recommendedName>
</protein>
<evidence type="ECO:0000256" key="1">
    <source>
        <dbReference type="ARBA" id="ARBA00011738"/>
    </source>
</evidence>
<comment type="subunit">
    <text evidence="1">Homodimer.</text>
</comment>